<dbReference type="InterPro" id="IPR003358">
    <property type="entry name" value="tRNA_(Gua-N-7)_MeTrfase_Trmb"/>
</dbReference>
<protein>
    <recommendedName>
        <fullName evidence="2">tRNA (guanine(46)-N(7))-methyltransferase</fullName>
        <ecNumber evidence="2">2.1.1.33</ecNumber>
    </recommendedName>
</protein>
<evidence type="ECO:0000313" key="7">
    <source>
        <dbReference type="EMBL" id="CAH0376120.1"/>
    </source>
</evidence>
<reference evidence="7" key="1">
    <citation type="submission" date="2021-11" db="EMBL/GenBank/DDBJ databases">
        <authorList>
            <consortium name="Genoscope - CEA"/>
            <person name="William W."/>
        </authorList>
    </citation>
    <scope>NUCLEOTIDE SEQUENCE</scope>
</reference>
<evidence type="ECO:0000256" key="4">
    <source>
        <dbReference type="ARBA" id="ARBA00022679"/>
    </source>
</evidence>
<dbReference type="EMBL" id="CAKKNE010000005">
    <property type="protein sequence ID" value="CAH0376120.1"/>
    <property type="molecule type" value="Genomic_DNA"/>
</dbReference>
<evidence type="ECO:0000256" key="2">
    <source>
        <dbReference type="ARBA" id="ARBA00011977"/>
    </source>
</evidence>
<evidence type="ECO:0000256" key="1">
    <source>
        <dbReference type="ARBA" id="ARBA00000142"/>
    </source>
</evidence>
<name>A0A8J2X2I2_9STRA</name>
<keyword evidence="8" id="KW-1185">Reference proteome</keyword>
<dbReference type="Gene3D" id="3.40.50.150">
    <property type="entry name" value="Vaccinia Virus protein VP39"/>
    <property type="match status" value="1"/>
</dbReference>
<evidence type="ECO:0000313" key="8">
    <source>
        <dbReference type="Proteomes" id="UP000789595"/>
    </source>
</evidence>
<dbReference type="InterPro" id="IPR029063">
    <property type="entry name" value="SAM-dependent_MTases_sf"/>
</dbReference>
<organism evidence="7 8">
    <name type="scientific">Pelagomonas calceolata</name>
    <dbReference type="NCBI Taxonomy" id="35677"/>
    <lineage>
        <taxon>Eukaryota</taxon>
        <taxon>Sar</taxon>
        <taxon>Stramenopiles</taxon>
        <taxon>Ochrophyta</taxon>
        <taxon>Pelagophyceae</taxon>
        <taxon>Pelagomonadales</taxon>
        <taxon>Pelagomonadaceae</taxon>
        <taxon>Pelagomonas</taxon>
    </lineage>
</organism>
<gene>
    <name evidence="7" type="ORF">PECAL_5P06780</name>
</gene>
<dbReference type="PANTHER" id="PTHR23417:SF21">
    <property type="entry name" value="TRNA (GUANINE-N(7)-)-METHYLTRANSFERASE"/>
    <property type="match status" value="1"/>
</dbReference>
<keyword evidence="6" id="KW-0819">tRNA processing</keyword>
<dbReference type="AlphaFoldDB" id="A0A8J2X2I2"/>
<comment type="catalytic activity">
    <reaction evidence="1">
        <text>guanosine(46) in tRNA + S-adenosyl-L-methionine = N(7)-methylguanosine(46) in tRNA + S-adenosyl-L-homocysteine</text>
        <dbReference type="Rhea" id="RHEA:42708"/>
        <dbReference type="Rhea" id="RHEA-COMP:10188"/>
        <dbReference type="Rhea" id="RHEA-COMP:10189"/>
        <dbReference type="ChEBI" id="CHEBI:57856"/>
        <dbReference type="ChEBI" id="CHEBI:59789"/>
        <dbReference type="ChEBI" id="CHEBI:74269"/>
        <dbReference type="ChEBI" id="CHEBI:74480"/>
        <dbReference type="EC" id="2.1.1.33"/>
    </reaction>
</comment>
<sequence>MPDSADGALRASAIALLQARRAGRVNADDEEAVLTAARHSGISAAAAAIAARDCALAGLTTDEPFARLAAIVSRRCNEAPAAARAQCGLAALRLPRRTWRRLGGKVSFSDDAALAELWDYSKSRKKVTQTPSARGGFAWPPVFEDPSRPLVVDAGCGFGALAVSLAKVRPHVNVLAVDRAAHCLLYGDGLAHRLGMTGRLRFACASADEALHWVRECYAGPLRAVLFMFPTPPALDERSKNAQLPQTPSKCLVNAATLRLAARAGSSETCVLVASNVEDVAVRTRDLLASLPEFRVLQAKECGLAWPRTPVDGDAALRTKRWVELGGARAVGGDFLAASPLPARTETEGRYEAYGRPVYRVAGVVCVR</sequence>
<dbReference type="PROSITE" id="PS51625">
    <property type="entry name" value="SAM_MT_TRMB"/>
    <property type="match status" value="1"/>
</dbReference>
<dbReference type="EC" id="2.1.1.33" evidence="2"/>
<comment type="caution">
    <text evidence="7">The sequence shown here is derived from an EMBL/GenBank/DDBJ whole genome shotgun (WGS) entry which is preliminary data.</text>
</comment>
<keyword evidence="5" id="KW-0949">S-adenosyl-L-methionine</keyword>
<evidence type="ECO:0000256" key="3">
    <source>
        <dbReference type="ARBA" id="ARBA00022603"/>
    </source>
</evidence>
<keyword evidence="4" id="KW-0808">Transferase</keyword>
<proteinExistence type="predicted"/>
<dbReference type="SUPFAM" id="SSF53335">
    <property type="entry name" value="S-adenosyl-L-methionine-dependent methyltransferases"/>
    <property type="match status" value="1"/>
</dbReference>
<keyword evidence="3" id="KW-0489">Methyltransferase</keyword>
<dbReference type="PANTHER" id="PTHR23417">
    <property type="entry name" value="3-DEOXY-D-MANNO-OCTULOSONIC-ACID TRANSFERASE/TRNA GUANINE-N 7 - -METHYLTRANSFERASE"/>
    <property type="match status" value="1"/>
</dbReference>
<dbReference type="Pfam" id="PF02390">
    <property type="entry name" value="Methyltransf_4"/>
    <property type="match status" value="1"/>
</dbReference>
<dbReference type="OrthoDB" id="47276at2759"/>
<evidence type="ECO:0000256" key="5">
    <source>
        <dbReference type="ARBA" id="ARBA00022691"/>
    </source>
</evidence>
<accession>A0A8J2X2I2</accession>
<evidence type="ECO:0000256" key="6">
    <source>
        <dbReference type="ARBA" id="ARBA00022694"/>
    </source>
</evidence>
<dbReference type="GO" id="GO:0043527">
    <property type="term" value="C:tRNA methyltransferase complex"/>
    <property type="evidence" value="ECO:0007669"/>
    <property type="project" value="TreeGrafter"/>
</dbReference>
<dbReference type="GO" id="GO:0008176">
    <property type="term" value="F:tRNA (guanine(46)-N7)-methyltransferase activity"/>
    <property type="evidence" value="ECO:0007669"/>
    <property type="project" value="UniProtKB-EC"/>
</dbReference>
<dbReference type="Proteomes" id="UP000789595">
    <property type="component" value="Unassembled WGS sequence"/>
</dbReference>